<evidence type="ECO:0000313" key="2">
    <source>
        <dbReference type="EMBL" id="SUP44071.1"/>
    </source>
</evidence>
<dbReference type="Pfam" id="PF07872">
    <property type="entry name" value="DUF1659"/>
    <property type="match status" value="1"/>
</dbReference>
<dbReference type="AlphaFoldDB" id="A0A380NLJ9"/>
<proteinExistence type="predicted"/>
<name>A0A380NLJ9_9FIRM</name>
<dbReference type="EMBL" id="UHIO01000001">
    <property type="protein sequence ID" value="SUP44071.1"/>
    <property type="molecule type" value="Genomic_DNA"/>
</dbReference>
<dbReference type="Proteomes" id="UP000255367">
    <property type="component" value="Unassembled WGS sequence"/>
</dbReference>
<accession>A0A380NLJ9</accession>
<evidence type="ECO:0000259" key="1">
    <source>
        <dbReference type="Pfam" id="PF07872"/>
    </source>
</evidence>
<dbReference type="OrthoDB" id="1629726at2"/>
<protein>
    <recommendedName>
        <fullName evidence="1">DUF1659 domain-containing protein</fullName>
    </recommendedName>
</protein>
<reference evidence="2 3" key="1">
    <citation type="submission" date="2018-06" db="EMBL/GenBank/DDBJ databases">
        <authorList>
            <consortium name="Pathogen Informatics"/>
            <person name="Doyle S."/>
        </authorList>
    </citation>
    <scope>NUCLEOTIDE SEQUENCE [LARGE SCALE GENOMIC DNA]</scope>
    <source>
        <strain evidence="2 3">NCTC12020</strain>
    </source>
</reference>
<dbReference type="InterPro" id="IPR012454">
    <property type="entry name" value="DUF1659"/>
</dbReference>
<keyword evidence="3" id="KW-1185">Reference proteome</keyword>
<feature type="domain" description="DUF1659" evidence="1">
    <location>
        <begin position="5"/>
        <end position="66"/>
    </location>
</feature>
<organism evidence="2 3">
    <name type="scientific">Veillonella criceti</name>
    <dbReference type="NCBI Taxonomy" id="103891"/>
    <lineage>
        <taxon>Bacteria</taxon>
        <taxon>Bacillati</taxon>
        <taxon>Bacillota</taxon>
        <taxon>Negativicutes</taxon>
        <taxon>Veillonellales</taxon>
        <taxon>Veillonellaceae</taxon>
        <taxon>Veillonella</taxon>
    </lineage>
</organism>
<gene>
    <name evidence="2" type="ORF">NCTC12020_01490</name>
</gene>
<sequence length="70" mass="7629">MADVAVKEVVKIQIRLDLGDKKVKNISIGIVNPELTNDDFEEVGQAVATLCAFPYKDVVRIETTTVAPQA</sequence>
<evidence type="ECO:0000313" key="3">
    <source>
        <dbReference type="Proteomes" id="UP000255367"/>
    </source>
</evidence>
<dbReference type="RefSeq" id="WP_115310619.1">
    <property type="nucleotide sequence ID" value="NZ_UHIO01000001.1"/>
</dbReference>